<dbReference type="PANTHER" id="PTHR16255">
    <property type="entry name" value="REQUIRED FOR MEIOTIC NUCLEAR DIVISION PROTEIN 1 HOMOLOG"/>
    <property type="match status" value="1"/>
</dbReference>
<feature type="region of interest" description="Disordered" evidence="1">
    <location>
        <begin position="207"/>
        <end position="235"/>
    </location>
</feature>
<proteinExistence type="predicted"/>
<gene>
    <name evidence="2" type="ORF">DUNSADRAFT_11123</name>
</gene>
<feature type="compositionally biased region" description="Polar residues" evidence="1">
    <location>
        <begin position="93"/>
        <end position="104"/>
    </location>
</feature>
<dbReference type="PANTHER" id="PTHR16255:SF6">
    <property type="entry name" value="PROTEIN RETARDED ROOT GROWTH-LIKE"/>
    <property type="match status" value="1"/>
</dbReference>
<sequence length="548" mass="60525">MPPIPGLLLQHCLTKASRLACSSAASPILGHALTEQLTRCSAGVHQCRTISSHVRPCLSSHQWREEERVGSSSKDAIDQRQMWGARTRMFGTNGPQQQEGQSHPSSKEQQQKQHLQQQQQQQQEQQLQQQLQKLLVNKGRKKPIDKLKQRLKEMQEKQEKPAITYAVAKAHYLGKELNMRHVQDSFKHALLHVAPDYLLLCYAKDPDPSASQGSAPQDQLASSLQGDPEETGADDVNRLVPLEGSMAVFSSGSVVFYGSRLGSEERDKDIEQQGKWLGALEKHVSRDTILDTLSYSPAADAATMDKRHKTGTEEVKLQVGGSMKKIFTKGPDLVVLQQWDLGTTEILSRVMAQSVAIDVYTRVCGILGLAPPAWQPDIDQRELAALLTDASTLEIRLMSKLGLMDKSHTPWESDKHDIAWQGLRSYFDIEKRQGQVEKKMGKITTKTNDMLETRRSTDGGMASNTASMASSMEQLVCTSNQLLEALGHQKAVVAQAVTKMQAVQESLAALPHPSLTAPADPVQQVKLEQATSALAQAIEALKALECRQ</sequence>
<organism evidence="2 3">
    <name type="scientific">Dunaliella salina</name>
    <name type="common">Green alga</name>
    <name type="synonym">Protococcus salinus</name>
    <dbReference type="NCBI Taxonomy" id="3046"/>
    <lineage>
        <taxon>Eukaryota</taxon>
        <taxon>Viridiplantae</taxon>
        <taxon>Chlorophyta</taxon>
        <taxon>core chlorophytes</taxon>
        <taxon>Chlorophyceae</taxon>
        <taxon>CS clade</taxon>
        <taxon>Chlamydomonadales</taxon>
        <taxon>Dunaliellaceae</taxon>
        <taxon>Dunaliella</taxon>
    </lineage>
</organism>
<comment type="caution">
    <text evidence="2">The sequence shown here is derived from an EMBL/GenBank/DDBJ whole genome shotgun (WGS) entry which is preliminary data.</text>
</comment>
<feature type="region of interest" description="Disordered" evidence="1">
    <location>
        <begin position="89"/>
        <end position="124"/>
    </location>
</feature>
<dbReference type="Proteomes" id="UP000815325">
    <property type="component" value="Unassembled WGS sequence"/>
</dbReference>
<reference evidence="2" key="1">
    <citation type="submission" date="2017-08" db="EMBL/GenBank/DDBJ databases">
        <authorList>
            <person name="Polle J.E."/>
            <person name="Barry K."/>
            <person name="Cushman J."/>
            <person name="Schmutz J."/>
            <person name="Tran D."/>
            <person name="Hathwaick L.T."/>
            <person name="Yim W.C."/>
            <person name="Jenkins J."/>
            <person name="Mckie-Krisberg Z.M."/>
            <person name="Prochnik S."/>
            <person name="Lindquist E."/>
            <person name="Dockter R.B."/>
            <person name="Adam C."/>
            <person name="Molina H."/>
            <person name="Bunkerborg J."/>
            <person name="Jin E."/>
            <person name="Buchheim M."/>
            <person name="Magnuson J."/>
        </authorList>
    </citation>
    <scope>NUCLEOTIDE SEQUENCE</scope>
    <source>
        <strain evidence="2">CCAP 19/18</strain>
    </source>
</reference>
<dbReference type="InterPro" id="IPR051624">
    <property type="entry name" value="RMD1/Sad1-interacting"/>
</dbReference>
<evidence type="ECO:0000313" key="2">
    <source>
        <dbReference type="EMBL" id="KAF5841807.1"/>
    </source>
</evidence>
<evidence type="ECO:0000256" key="1">
    <source>
        <dbReference type="SAM" id="MobiDB-lite"/>
    </source>
</evidence>
<evidence type="ECO:0000313" key="3">
    <source>
        <dbReference type="Proteomes" id="UP000815325"/>
    </source>
</evidence>
<feature type="compositionally biased region" description="Polar residues" evidence="1">
    <location>
        <begin position="209"/>
        <end position="225"/>
    </location>
</feature>
<dbReference type="EMBL" id="MU069476">
    <property type="protein sequence ID" value="KAF5841807.1"/>
    <property type="molecule type" value="Genomic_DNA"/>
</dbReference>
<accession>A0ABQ7H4L9</accession>
<feature type="compositionally biased region" description="Low complexity" evidence="1">
    <location>
        <begin position="112"/>
        <end position="124"/>
    </location>
</feature>
<keyword evidence="3" id="KW-1185">Reference proteome</keyword>
<protein>
    <submittedName>
        <fullName evidence="2">Uncharacterized protein</fullName>
    </submittedName>
</protein>
<name>A0ABQ7H4L9_DUNSA</name>